<proteinExistence type="predicted"/>
<dbReference type="PROSITE" id="PS01179">
    <property type="entry name" value="PID"/>
    <property type="match status" value="1"/>
</dbReference>
<comment type="caution">
    <text evidence="3">The sequence shown here is derived from an EMBL/GenBank/DDBJ whole genome shotgun (WGS) entry which is preliminary data.</text>
</comment>
<evidence type="ECO:0000259" key="2">
    <source>
        <dbReference type="PROSITE" id="PS01179"/>
    </source>
</evidence>
<feature type="compositionally biased region" description="Low complexity" evidence="1">
    <location>
        <begin position="142"/>
        <end position="170"/>
    </location>
</feature>
<feature type="domain" description="PID" evidence="2">
    <location>
        <begin position="269"/>
        <end position="403"/>
    </location>
</feature>
<feature type="compositionally biased region" description="Basic and acidic residues" evidence="1">
    <location>
        <begin position="185"/>
        <end position="204"/>
    </location>
</feature>
<name>A0AAE0XSJ9_9GAST</name>
<gene>
    <name evidence="3" type="ORF">RRG08_021990</name>
</gene>
<feature type="region of interest" description="Disordered" evidence="1">
    <location>
        <begin position="1"/>
        <end position="28"/>
    </location>
</feature>
<dbReference type="EMBL" id="JAWDGP010007687">
    <property type="protein sequence ID" value="KAK3708836.1"/>
    <property type="molecule type" value="Genomic_DNA"/>
</dbReference>
<keyword evidence="4" id="KW-1185">Reference proteome</keyword>
<evidence type="ECO:0000313" key="4">
    <source>
        <dbReference type="Proteomes" id="UP001283361"/>
    </source>
</evidence>
<dbReference type="AlphaFoldDB" id="A0AAE0XSJ9"/>
<protein>
    <recommendedName>
        <fullName evidence="2">PID domain-containing protein</fullName>
    </recommendedName>
</protein>
<dbReference type="InterPro" id="IPR051133">
    <property type="entry name" value="Adapter_Engulfment-Domain"/>
</dbReference>
<feature type="compositionally biased region" description="Polar residues" evidence="1">
    <location>
        <begin position="88"/>
        <end position="107"/>
    </location>
</feature>
<accession>A0AAE0XSJ9</accession>
<feature type="region of interest" description="Disordered" evidence="1">
    <location>
        <begin position="69"/>
        <end position="236"/>
    </location>
</feature>
<dbReference type="PANTHER" id="PTHR11232:SF57">
    <property type="entry name" value="RE46159P"/>
    <property type="match status" value="1"/>
</dbReference>
<reference evidence="3" key="1">
    <citation type="journal article" date="2023" name="G3 (Bethesda)">
        <title>A reference genome for the long-term kleptoplast-retaining sea slug Elysia crispata morphotype clarki.</title>
        <authorList>
            <person name="Eastman K.E."/>
            <person name="Pendleton A.L."/>
            <person name="Shaikh M.A."/>
            <person name="Suttiyut T."/>
            <person name="Ogas R."/>
            <person name="Tomko P."/>
            <person name="Gavelis G."/>
            <person name="Widhalm J.R."/>
            <person name="Wisecaver J.H."/>
        </authorList>
    </citation>
    <scope>NUCLEOTIDE SEQUENCE</scope>
    <source>
        <strain evidence="3">ECLA1</strain>
    </source>
</reference>
<dbReference type="InterPro" id="IPR011993">
    <property type="entry name" value="PH-like_dom_sf"/>
</dbReference>
<organism evidence="3 4">
    <name type="scientific">Elysia crispata</name>
    <name type="common">lettuce slug</name>
    <dbReference type="NCBI Taxonomy" id="231223"/>
    <lineage>
        <taxon>Eukaryota</taxon>
        <taxon>Metazoa</taxon>
        <taxon>Spiralia</taxon>
        <taxon>Lophotrochozoa</taxon>
        <taxon>Mollusca</taxon>
        <taxon>Gastropoda</taxon>
        <taxon>Heterobranchia</taxon>
        <taxon>Euthyneura</taxon>
        <taxon>Panpulmonata</taxon>
        <taxon>Sacoglossa</taxon>
        <taxon>Placobranchoidea</taxon>
        <taxon>Plakobranchidae</taxon>
        <taxon>Elysia</taxon>
    </lineage>
</organism>
<dbReference type="PANTHER" id="PTHR11232">
    <property type="entry name" value="PHOSPHOTYROSINE INTERACTION DOMAIN-CONTAINING FAMILY MEMBER"/>
    <property type="match status" value="1"/>
</dbReference>
<evidence type="ECO:0000256" key="1">
    <source>
        <dbReference type="SAM" id="MobiDB-lite"/>
    </source>
</evidence>
<sequence>MAAAVAGISSSTAALTNEGDGYSNVPVTWDSTEDAIEHALHDDPDLLAEISSKLDTDLALVPDRNLHIEDDEDSNASGSGGGCKDSDTASNSSSLKDPDANSISSGTVDDISPRKGSMKSVITINKNSSISSQVAQVKEEASSTSKKSSSSSSSPRGNSSSPSPPSSSSVSKEKEYSNGKNGHVRSKDESRKSPGDESAQEKRRASVVSGTPSDTGSASSSSKTSSSSSSKNPLKLLRRLTKFEKNKKKSESYRSEFSAVVIDRLPQVFVAKYLGHRPVSGICGLQHVRKPVDQMVKAVKEKLEQNVEMELPLLYVVISPKGIDLREHKRNKIKDAAPLGMMPIDFISYGVQDIKFWRVFTCIVVQNMSSQSRTRTAVCHAFLCDSAHSGRKMALSLGAAFGVYSKNLEAAGRDNNFRVELRPPDEIADEIELDV</sequence>
<evidence type="ECO:0000313" key="3">
    <source>
        <dbReference type="EMBL" id="KAK3708836.1"/>
    </source>
</evidence>
<feature type="compositionally biased region" description="Polar residues" evidence="1">
    <location>
        <begin position="120"/>
        <end position="135"/>
    </location>
</feature>
<dbReference type="SUPFAM" id="SSF50729">
    <property type="entry name" value="PH domain-like"/>
    <property type="match status" value="1"/>
</dbReference>
<feature type="compositionally biased region" description="Low complexity" evidence="1">
    <location>
        <begin position="209"/>
        <end position="230"/>
    </location>
</feature>
<dbReference type="Gene3D" id="2.30.29.30">
    <property type="entry name" value="Pleckstrin-homology domain (PH domain)/Phosphotyrosine-binding domain (PTB)"/>
    <property type="match status" value="1"/>
</dbReference>
<dbReference type="InterPro" id="IPR006020">
    <property type="entry name" value="PTB/PI_dom"/>
</dbReference>
<dbReference type="Proteomes" id="UP001283361">
    <property type="component" value="Unassembled WGS sequence"/>
</dbReference>